<sequence length="332" mass="38682">MLFIFLLTIMLIQLQHACCNIAMYDTSQITKLYDNFLTKYPRDFNSDTISYKERLKIFRENVQLIEKLNNENSSAIYEINKFADWSDKEFNAFSGPLFKPNRRVSRSYDPNWIRVIPDGTPYPSSWDWRKKGGVTAVKEQTYECHSCYAYAVAAVIESLYAIKYRQYISISEYEMLDCDYNNNGCKNGSIKNSMEHGKYVGFTQTVNYPELLGYQYFCTLHNKIFIRNLYQIDPDPNLMAWFVANVAPVASNLEFPKQYAFYKSGVISDTWACPTMKPNHAVEIVGYGMENGKKYWLIKNSWGERWGDHGFFKIQRGINACRIETYVVSADL</sequence>
<organism evidence="5 6">
    <name type="scientific">Onchocerca flexuosa</name>
    <dbReference type="NCBI Taxonomy" id="387005"/>
    <lineage>
        <taxon>Eukaryota</taxon>
        <taxon>Metazoa</taxon>
        <taxon>Ecdysozoa</taxon>
        <taxon>Nematoda</taxon>
        <taxon>Chromadorea</taxon>
        <taxon>Rhabditida</taxon>
        <taxon>Spirurina</taxon>
        <taxon>Spiruromorpha</taxon>
        <taxon>Filarioidea</taxon>
        <taxon>Onchocercidae</taxon>
        <taxon>Onchocerca</taxon>
    </lineage>
</organism>
<dbReference type="InterPro" id="IPR013128">
    <property type="entry name" value="Peptidase_C1A"/>
</dbReference>
<dbReference type="InterPro" id="IPR000668">
    <property type="entry name" value="Peptidase_C1A_C"/>
</dbReference>
<dbReference type="CDD" id="cd02248">
    <property type="entry name" value="Peptidase_C1A"/>
    <property type="match status" value="1"/>
</dbReference>
<evidence type="ECO:0000313" key="5">
    <source>
        <dbReference type="EMBL" id="OZC05335.1"/>
    </source>
</evidence>
<dbReference type="SMART" id="SM00848">
    <property type="entry name" value="Inhibitor_I29"/>
    <property type="match status" value="1"/>
</dbReference>
<evidence type="ECO:0000256" key="1">
    <source>
        <dbReference type="ARBA" id="ARBA00008455"/>
    </source>
</evidence>
<dbReference type="Gene3D" id="3.90.70.10">
    <property type="entry name" value="Cysteine proteinases"/>
    <property type="match status" value="1"/>
</dbReference>
<keyword evidence="5" id="KW-0378">Hydrolase</keyword>
<protein>
    <submittedName>
        <fullName evidence="5">Papain family cysteine protease</fullName>
    </submittedName>
</protein>
<accession>A0A238BL65</accession>
<dbReference type="PANTHER" id="PTHR12411">
    <property type="entry name" value="CYSTEINE PROTEASE FAMILY C1-RELATED"/>
    <property type="match status" value="1"/>
</dbReference>
<comment type="similarity">
    <text evidence="1">Belongs to the peptidase C1 family.</text>
</comment>
<feature type="domain" description="Peptidase C1A papain C-terminal" evidence="3">
    <location>
        <begin position="122"/>
        <end position="331"/>
    </location>
</feature>
<dbReference type="InterPro" id="IPR025661">
    <property type="entry name" value="Pept_asp_AS"/>
</dbReference>
<dbReference type="InterPro" id="IPR039417">
    <property type="entry name" value="Peptidase_C1A_papain-like"/>
</dbReference>
<evidence type="ECO:0000256" key="2">
    <source>
        <dbReference type="SAM" id="SignalP"/>
    </source>
</evidence>
<dbReference type="EMBL" id="KZ271523">
    <property type="protein sequence ID" value="OZC05335.1"/>
    <property type="molecule type" value="Genomic_DNA"/>
</dbReference>
<dbReference type="Pfam" id="PF08246">
    <property type="entry name" value="Inhibitor_I29"/>
    <property type="match status" value="1"/>
</dbReference>
<keyword evidence="5" id="KW-0645">Protease</keyword>
<gene>
    <name evidence="5" type="ORF">X798_07688</name>
</gene>
<dbReference type="AlphaFoldDB" id="A0A238BL65"/>
<evidence type="ECO:0000313" key="6">
    <source>
        <dbReference type="Proteomes" id="UP000242913"/>
    </source>
</evidence>
<evidence type="ECO:0000259" key="4">
    <source>
        <dbReference type="SMART" id="SM00848"/>
    </source>
</evidence>
<dbReference type="SMART" id="SM00645">
    <property type="entry name" value="Pept_C1"/>
    <property type="match status" value="1"/>
</dbReference>
<dbReference type="GO" id="GO:0006508">
    <property type="term" value="P:proteolysis"/>
    <property type="evidence" value="ECO:0007669"/>
    <property type="project" value="UniProtKB-KW"/>
</dbReference>
<evidence type="ECO:0000259" key="3">
    <source>
        <dbReference type="SMART" id="SM00645"/>
    </source>
</evidence>
<dbReference type="InterPro" id="IPR038765">
    <property type="entry name" value="Papain-like_cys_pep_sf"/>
</dbReference>
<dbReference type="GO" id="GO:0008234">
    <property type="term" value="F:cysteine-type peptidase activity"/>
    <property type="evidence" value="ECO:0007669"/>
    <property type="project" value="InterPro"/>
</dbReference>
<proteinExistence type="inferred from homology"/>
<dbReference type="OrthoDB" id="5875790at2759"/>
<dbReference type="Proteomes" id="UP000242913">
    <property type="component" value="Unassembled WGS sequence"/>
</dbReference>
<reference evidence="5 6" key="1">
    <citation type="submission" date="2015-12" db="EMBL/GenBank/DDBJ databases">
        <title>Draft genome of the nematode, Onchocerca flexuosa.</title>
        <authorList>
            <person name="Mitreva M."/>
        </authorList>
    </citation>
    <scope>NUCLEOTIDE SEQUENCE [LARGE SCALE GENOMIC DNA]</scope>
    <source>
        <strain evidence="5">Red Deer</strain>
    </source>
</reference>
<dbReference type="InterPro" id="IPR013201">
    <property type="entry name" value="Prot_inhib_I29"/>
</dbReference>
<dbReference type="PRINTS" id="PR00705">
    <property type="entry name" value="PAPAIN"/>
</dbReference>
<feature type="domain" description="Cathepsin propeptide inhibitor" evidence="4">
    <location>
        <begin position="33"/>
        <end position="90"/>
    </location>
</feature>
<feature type="signal peptide" evidence="2">
    <location>
        <begin position="1"/>
        <end position="17"/>
    </location>
</feature>
<feature type="chain" id="PRO_5018663423" evidence="2">
    <location>
        <begin position="18"/>
        <end position="332"/>
    </location>
</feature>
<keyword evidence="2" id="KW-0732">Signal</keyword>
<dbReference type="PROSITE" id="PS00640">
    <property type="entry name" value="THIOL_PROTEASE_ASN"/>
    <property type="match status" value="1"/>
</dbReference>
<dbReference type="SUPFAM" id="SSF54001">
    <property type="entry name" value="Cysteine proteinases"/>
    <property type="match status" value="1"/>
</dbReference>
<keyword evidence="6" id="KW-1185">Reference proteome</keyword>
<dbReference type="Pfam" id="PF00112">
    <property type="entry name" value="Peptidase_C1"/>
    <property type="match status" value="1"/>
</dbReference>
<name>A0A238BL65_9BILA</name>